<sequence>MNDNHIYMYSSWTARGWKTKTWRDKGVVDTRKESAETPVFRTSMELTQREQQTEGATQPGTAVYLIVGYAKWDFRDAKYKKNRAGTKDPTGTIKPSDKEILPWTDEKHPTCYVVSEFFEKEPDQLHLLVLLHPENGLYTPYQIGKGDVFFRYEYRTAATSLKARRATWNQAITEKQTKFQRAHDSGKVILEPHESFGKEITMLVAAFEHTKSDWILQELEHLLKRAHMDLEYRPAPEYEGLVSFAEAELAEFTGEHAEMVVQEAAQLRPSVQNLTPSRGIDVGTSSFRERERDPVLPVESALELGNKSEFQHAEVLITNDEKRERSKRLPNKPEGQCFRSNGHIKWDLGKKAFLQKDHGDLVKRLADAWPILAERYPGDKEWRQTGKGFCEALGVDFRIMDDYAEHAADDPTTAEIMATSSVPRTLSLNVSQNTFLFMSQELQAAGFRLHQESIIALTALEVGQRQALQNYYSVRHTAH</sequence>
<dbReference type="Proteomes" id="UP000053599">
    <property type="component" value="Unassembled WGS sequence"/>
</dbReference>
<dbReference type="EMBL" id="KN846953">
    <property type="protein sequence ID" value="KIV79243.1"/>
    <property type="molecule type" value="Genomic_DNA"/>
</dbReference>
<evidence type="ECO:0000313" key="2">
    <source>
        <dbReference type="Proteomes" id="UP000053599"/>
    </source>
</evidence>
<protein>
    <submittedName>
        <fullName evidence="1">Uncharacterized protein</fullName>
    </submittedName>
</protein>
<dbReference type="AlphaFoldDB" id="A0A0D1YWP3"/>
<name>A0A0D1YWP3_9EURO</name>
<evidence type="ECO:0000313" key="1">
    <source>
        <dbReference type="EMBL" id="KIV79243.1"/>
    </source>
</evidence>
<reference evidence="1 2" key="1">
    <citation type="submission" date="2015-01" db="EMBL/GenBank/DDBJ databases">
        <title>The Genome Sequence of Exophiala sideris CBS121828.</title>
        <authorList>
            <consortium name="The Broad Institute Genomics Platform"/>
            <person name="Cuomo C."/>
            <person name="de Hoog S."/>
            <person name="Gorbushina A."/>
            <person name="Stielow B."/>
            <person name="Teixiera M."/>
            <person name="Abouelleil A."/>
            <person name="Chapman S.B."/>
            <person name="Priest M."/>
            <person name="Young S.K."/>
            <person name="Wortman J."/>
            <person name="Nusbaum C."/>
            <person name="Birren B."/>
        </authorList>
    </citation>
    <scope>NUCLEOTIDE SEQUENCE [LARGE SCALE GENOMIC DNA]</scope>
    <source>
        <strain evidence="1 2">CBS 121828</strain>
    </source>
</reference>
<accession>A0A0D1YWP3</accession>
<organism evidence="1 2">
    <name type="scientific">Exophiala sideris</name>
    <dbReference type="NCBI Taxonomy" id="1016849"/>
    <lineage>
        <taxon>Eukaryota</taxon>
        <taxon>Fungi</taxon>
        <taxon>Dikarya</taxon>
        <taxon>Ascomycota</taxon>
        <taxon>Pezizomycotina</taxon>
        <taxon>Eurotiomycetes</taxon>
        <taxon>Chaetothyriomycetidae</taxon>
        <taxon>Chaetothyriales</taxon>
        <taxon>Herpotrichiellaceae</taxon>
        <taxon>Exophiala</taxon>
    </lineage>
</organism>
<dbReference type="OrthoDB" id="4126947at2759"/>
<proteinExistence type="predicted"/>
<gene>
    <name evidence="1" type="ORF">PV11_06812</name>
</gene>
<dbReference type="HOGENOM" id="CLU_569906_0_0_1"/>